<name>A0A0A9BLQ4_ARUDO</name>
<reference evidence="1" key="2">
    <citation type="journal article" date="2015" name="Data Brief">
        <title>Shoot transcriptome of the giant reed, Arundo donax.</title>
        <authorList>
            <person name="Barrero R.A."/>
            <person name="Guerrero F.D."/>
            <person name="Moolhuijzen P."/>
            <person name="Goolsby J.A."/>
            <person name="Tidwell J."/>
            <person name="Bellgard S.E."/>
            <person name="Bellgard M.I."/>
        </authorList>
    </citation>
    <scope>NUCLEOTIDE SEQUENCE</scope>
    <source>
        <tissue evidence="1">Shoot tissue taken approximately 20 cm above the soil surface</tissue>
    </source>
</reference>
<evidence type="ECO:0000313" key="1">
    <source>
        <dbReference type="EMBL" id="JAD64321.1"/>
    </source>
</evidence>
<dbReference type="EMBL" id="GBRH01233574">
    <property type="protein sequence ID" value="JAD64321.1"/>
    <property type="molecule type" value="Transcribed_RNA"/>
</dbReference>
<accession>A0A0A9BLQ4</accession>
<reference evidence="1" key="1">
    <citation type="submission" date="2014-09" db="EMBL/GenBank/DDBJ databases">
        <authorList>
            <person name="Magalhaes I.L.F."/>
            <person name="Oliveira U."/>
            <person name="Santos F.R."/>
            <person name="Vidigal T.H.D.A."/>
            <person name="Brescovit A.D."/>
            <person name="Santos A.J."/>
        </authorList>
    </citation>
    <scope>NUCLEOTIDE SEQUENCE</scope>
    <source>
        <tissue evidence="1">Shoot tissue taken approximately 20 cm above the soil surface</tissue>
    </source>
</reference>
<protein>
    <submittedName>
        <fullName evidence="1">Uncharacterized protein</fullName>
    </submittedName>
</protein>
<dbReference type="AlphaFoldDB" id="A0A0A9BLQ4"/>
<organism evidence="1">
    <name type="scientific">Arundo donax</name>
    <name type="common">Giant reed</name>
    <name type="synonym">Donax arundinaceus</name>
    <dbReference type="NCBI Taxonomy" id="35708"/>
    <lineage>
        <taxon>Eukaryota</taxon>
        <taxon>Viridiplantae</taxon>
        <taxon>Streptophyta</taxon>
        <taxon>Embryophyta</taxon>
        <taxon>Tracheophyta</taxon>
        <taxon>Spermatophyta</taxon>
        <taxon>Magnoliopsida</taxon>
        <taxon>Liliopsida</taxon>
        <taxon>Poales</taxon>
        <taxon>Poaceae</taxon>
        <taxon>PACMAD clade</taxon>
        <taxon>Arundinoideae</taxon>
        <taxon>Arundineae</taxon>
        <taxon>Arundo</taxon>
    </lineage>
</organism>
<sequence length="41" mass="4721">MSCTLVLQECSSKIKILHVQPKCLLHCLPTTMWFQFRAVSV</sequence>
<proteinExistence type="predicted"/>